<feature type="region of interest" description="Disordered" evidence="1">
    <location>
        <begin position="1"/>
        <end position="28"/>
    </location>
</feature>
<dbReference type="FunFam" id="2.30.180.10:FF:000019">
    <property type="entry name" value="Cell surface lipoprotein"/>
    <property type="match status" value="1"/>
</dbReference>
<feature type="compositionally biased region" description="Basic and acidic residues" evidence="1">
    <location>
        <begin position="9"/>
        <end position="24"/>
    </location>
</feature>
<dbReference type="PANTHER" id="PTHR10900:SF77">
    <property type="entry name" value="FI19380P1"/>
    <property type="match status" value="1"/>
</dbReference>
<dbReference type="EMBL" id="CP029145">
    <property type="protein sequence ID" value="AWM35251.1"/>
    <property type="molecule type" value="Genomic_DNA"/>
</dbReference>
<dbReference type="PROSITE" id="PS50213">
    <property type="entry name" value="FAS1"/>
    <property type="match status" value="1"/>
</dbReference>
<accession>A0A2Z3GRY6</accession>
<dbReference type="PANTHER" id="PTHR10900">
    <property type="entry name" value="PERIOSTIN-RELATED"/>
    <property type="match status" value="1"/>
</dbReference>
<dbReference type="KEGG" id="hnv:DDQ68_00115"/>
<dbReference type="SMART" id="SM00554">
    <property type="entry name" value="FAS1"/>
    <property type="match status" value="1"/>
</dbReference>
<evidence type="ECO:0000259" key="2">
    <source>
        <dbReference type="PROSITE" id="PS50213"/>
    </source>
</evidence>
<dbReference type="Gene3D" id="2.30.180.10">
    <property type="entry name" value="FAS1 domain"/>
    <property type="match status" value="1"/>
</dbReference>
<dbReference type="InterPro" id="IPR000782">
    <property type="entry name" value="FAS1_domain"/>
</dbReference>
<protein>
    <submittedName>
        <fullName evidence="3">Beta-Ig-H3/fasciclin</fullName>
    </submittedName>
</protein>
<evidence type="ECO:0000256" key="1">
    <source>
        <dbReference type="SAM" id="MobiDB-lite"/>
    </source>
</evidence>
<dbReference type="GO" id="GO:0005615">
    <property type="term" value="C:extracellular space"/>
    <property type="evidence" value="ECO:0007669"/>
    <property type="project" value="TreeGrafter"/>
</dbReference>
<dbReference type="SUPFAM" id="SSF82153">
    <property type="entry name" value="FAS1 domain"/>
    <property type="match status" value="1"/>
</dbReference>
<evidence type="ECO:0000313" key="4">
    <source>
        <dbReference type="Proteomes" id="UP000245999"/>
    </source>
</evidence>
<dbReference type="InterPro" id="IPR036378">
    <property type="entry name" value="FAS1_dom_sf"/>
</dbReference>
<dbReference type="Proteomes" id="UP000245999">
    <property type="component" value="Chromosome"/>
</dbReference>
<evidence type="ECO:0000313" key="3">
    <source>
        <dbReference type="EMBL" id="AWM35251.1"/>
    </source>
</evidence>
<sequence length="183" mass="19061">MKVKAKTAAGDRLKATTKPRKGEKGMAGGQGVMVGGAMMMPDKDIVDNAVNSSDHTTLVAAVKAAGLVETLKSAGPFTVFAPTNEAFNKLPAGTVDKLVQPDMKDKLTTILTYHVVPGRLMAADLKDGQTLTTVEGENLTVSKKGKKVMLTDAKGGTATVTIPNIVDSNGVTHVIDTVLMPSK</sequence>
<dbReference type="OrthoDB" id="1119934at2"/>
<organism evidence="3 4">
    <name type="scientific">Hymenobacter nivis</name>
    <dbReference type="NCBI Taxonomy" id="1850093"/>
    <lineage>
        <taxon>Bacteria</taxon>
        <taxon>Pseudomonadati</taxon>
        <taxon>Bacteroidota</taxon>
        <taxon>Cytophagia</taxon>
        <taxon>Cytophagales</taxon>
        <taxon>Hymenobacteraceae</taxon>
        <taxon>Hymenobacter</taxon>
    </lineage>
</organism>
<dbReference type="AlphaFoldDB" id="A0A2Z3GRY6"/>
<dbReference type="Pfam" id="PF02469">
    <property type="entry name" value="Fasciclin"/>
    <property type="match status" value="1"/>
</dbReference>
<proteinExistence type="predicted"/>
<feature type="domain" description="FAS1" evidence="2">
    <location>
        <begin position="42"/>
        <end position="179"/>
    </location>
</feature>
<dbReference type="InterPro" id="IPR050904">
    <property type="entry name" value="Adhesion/Biosynth-related"/>
</dbReference>
<reference evidence="4" key="1">
    <citation type="submission" date="2018-04" db="EMBL/GenBank/DDBJ databases">
        <title>Complete genome of Antarctic heterotrophic bacterium Hymenobacter nivis.</title>
        <authorList>
            <person name="Terashima M."/>
        </authorList>
    </citation>
    <scope>NUCLEOTIDE SEQUENCE [LARGE SCALE GENOMIC DNA]</scope>
    <source>
        <strain evidence="4">NBRC 111535</strain>
    </source>
</reference>
<keyword evidence="4" id="KW-1185">Reference proteome</keyword>
<gene>
    <name evidence="3" type="ORF">DDQ68_00115</name>
</gene>
<name>A0A2Z3GRY6_9BACT</name>